<reference evidence="1" key="1">
    <citation type="journal article" date="2023" name="Science">
        <title>Genome structures resolve the early diversification of teleost fishes.</title>
        <authorList>
            <person name="Parey E."/>
            <person name="Louis A."/>
            <person name="Montfort J."/>
            <person name="Bouchez O."/>
            <person name="Roques C."/>
            <person name="Iampietro C."/>
            <person name="Lluch J."/>
            <person name="Castinel A."/>
            <person name="Donnadieu C."/>
            <person name="Desvignes T."/>
            <person name="Floi Bucao C."/>
            <person name="Jouanno E."/>
            <person name="Wen M."/>
            <person name="Mejri S."/>
            <person name="Dirks R."/>
            <person name="Jansen H."/>
            <person name="Henkel C."/>
            <person name="Chen W.J."/>
            <person name="Zahm M."/>
            <person name="Cabau C."/>
            <person name="Klopp C."/>
            <person name="Thompson A.W."/>
            <person name="Robinson-Rechavi M."/>
            <person name="Braasch I."/>
            <person name="Lecointre G."/>
            <person name="Bobe J."/>
            <person name="Postlethwait J.H."/>
            <person name="Berthelot C."/>
            <person name="Roest Crollius H."/>
            <person name="Guiguen Y."/>
        </authorList>
    </citation>
    <scope>NUCLEOTIDE SEQUENCE</scope>
    <source>
        <strain evidence="1">WJC10195</strain>
    </source>
</reference>
<accession>A0A9Q1FRZ4</accession>
<evidence type="ECO:0000313" key="1">
    <source>
        <dbReference type="EMBL" id="KAJ8364904.1"/>
    </source>
</evidence>
<organism evidence="1 2">
    <name type="scientific">Synaphobranchus kaupii</name>
    <name type="common">Kaup's arrowtooth eel</name>
    <dbReference type="NCBI Taxonomy" id="118154"/>
    <lineage>
        <taxon>Eukaryota</taxon>
        <taxon>Metazoa</taxon>
        <taxon>Chordata</taxon>
        <taxon>Craniata</taxon>
        <taxon>Vertebrata</taxon>
        <taxon>Euteleostomi</taxon>
        <taxon>Actinopterygii</taxon>
        <taxon>Neopterygii</taxon>
        <taxon>Teleostei</taxon>
        <taxon>Anguilliformes</taxon>
        <taxon>Synaphobranchidae</taxon>
        <taxon>Synaphobranchus</taxon>
    </lineage>
</organism>
<dbReference type="AlphaFoldDB" id="A0A9Q1FRZ4"/>
<sequence>MLQLLVRFLQPFKQATKELSSSNYPTINLVALWKPTLINHCQITPADPVPLEIQKRRCAGPLTEWVVLGHQEKLGVLL</sequence>
<dbReference type="Proteomes" id="UP001152622">
    <property type="component" value="Chromosome 4"/>
</dbReference>
<name>A0A9Q1FRZ4_SYNKA</name>
<dbReference type="OrthoDB" id="10047691at2759"/>
<comment type="caution">
    <text evidence="1">The sequence shown here is derived from an EMBL/GenBank/DDBJ whole genome shotgun (WGS) entry which is preliminary data.</text>
</comment>
<gene>
    <name evidence="1" type="ORF">SKAU_G00137350</name>
</gene>
<protein>
    <submittedName>
        <fullName evidence="1">Uncharacterized protein</fullName>
    </submittedName>
</protein>
<dbReference type="EMBL" id="JAINUF010000004">
    <property type="protein sequence ID" value="KAJ8364904.1"/>
    <property type="molecule type" value="Genomic_DNA"/>
</dbReference>
<keyword evidence="2" id="KW-1185">Reference proteome</keyword>
<proteinExistence type="predicted"/>
<evidence type="ECO:0000313" key="2">
    <source>
        <dbReference type="Proteomes" id="UP001152622"/>
    </source>
</evidence>